<organism evidence="1 2">
    <name type="scientific">Caenorhabditis elegans</name>
    <dbReference type="NCBI Taxonomy" id="6239"/>
    <lineage>
        <taxon>Eukaryota</taxon>
        <taxon>Metazoa</taxon>
        <taxon>Ecdysozoa</taxon>
        <taxon>Nematoda</taxon>
        <taxon>Chromadorea</taxon>
        <taxon>Rhabditida</taxon>
        <taxon>Rhabditina</taxon>
        <taxon>Rhabditomorpha</taxon>
        <taxon>Rhabditoidea</taxon>
        <taxon>Rhabditidae</taxon>
        <taxon>Peloderinae</taxon>
        <taxon>Caenorhabditis</taxon>
    </lineage>
</organism>
<dbReference type="CTD" id="13218529"/>
<keyword evidence="2" id="KW-1185">Reference proteome</keyword>
<dbReference type="AGR" id="WB:WBGene00194803"/>
<dbReference type="Bgee" id="WBGene00194803">
    <property type="expression patterns" value="Expressed in pharyngeal muscle cell (C elegans) and 3 other cell types or tissues"/>
</dbReference>
<evidence type="ECO:0000313" key="2">
    <source>
        <dbReference type="Proteomes" id="UP000001940"/>
    </source>
</evidence>
<dbReference type="EMBL" id="BX284605">
    <property type="protein sequence ID" value="CBH29654.1"/>
    <property type="molecule type" value="Genomic_DNA"/>
</dbReference>
<dbReference type="Proteomes" id="UP000001940">
    <property type="component" value="Chromosome V"/>
</dbReference>
<accession>D0VWP3</accession>
<dbReference type="AlphaFoldDB" id="D0VWP3"/>
<dbReference type="RefSeq" id="NP_001256855.1">
    <property type="nucleotide sequence ID" value="NM_001269926.3"/>
</dbReference>
<dbReference type="KEGG" id="cel:CELE_C25F9.16"/>
<reference evidence="1 2" key="1">
    <citation type="journal article" date="1998" name="Science">
        <title>Genome sequence of the nematode C. elegans: a platform for investigating biology.</title>
        <authorList>
            <consortium name="The C. elegans sequencing consortium"/>
            <person name="Sulson J.E."/>
            <person name="Waterston R."/>
        </authorList>
    </citation>
    <scope>NUCLEOTIDE SEQUENCE [LARGE SCALE GENOMIC DNA]</scope>
    <source>
        <strain evidence="1 2">Bristol N2</strain>
    </source>
</reference>
<gene>
    <name evidence="1 3" type="ORF">C25F9.16</name>
    <name evidence="1" type="ORF">CELE_C25F9.16</name>
</gene>
<dbReference type="HOGENOM" id="CLU_2544657_0_0_1"/>
<protein>
    <submittedName>
        <fullName evidence="1">Phage protein</fullName>
    </submittedName>
</protein>
<evidence type="ECO:0000313" key="1">
    <source>
        <dbReference type="EMBL" id="CBH29654.1"/>
    </source>
</evidence>
<dbReference type="WormBase" id="C25F9.16">
    <property type="protein sequence ID" value="CE44259"/>
    <property type="gene ID" value="WBGene00194803"/>
</dbReference>
<evidence type="ECO:0000313" key="3">
    <source>
        <dbReference type="WormBase" id="C25F9.16"/>
    </source>
</evidence>
<proteinExistence type="predicted"/>
<dbReference type="GeneID" id="13218529"/>
<dbReference type="InParanoid" id="D0VWP3"/>
<name>D0VWP3_CAEEL</name>
<dbReference type="PaxDb" id="6239-C25F9.16"/>
<sequence length="83" mass="9711">MVSFEFNGKRRDFENFEKAQEWGDERVLKIDDECGNKWLLLRNFKTSDRFGQTIAPGILAEIRELDAEKLAIQSFLDIAKDDQ</sequence>